<dbReference type="GeneID" id="54579816"/>
<protein>
    <submittedName>
        <fullName evidence="1">Uncharacterized protein</fullName>
    </submittedName>
</protein>
<dbReference type="AlphaFoldDB" id="A0A6A6IAP8"/>
<accession>A0A6A6IAP8</accession>
<gene>
    <name evidence="1" type="ORF">BU26DRAFT_50026</name>
</gene>
<organism evidence="1 2">
    <name type="scientific">Trematosphaeria pertusa</name>
    <dbReference type="NCBI Taxonomy" id="390896"/>
    <lineage>
        <taxon>Eukaryota</taxon>
        <taxon>Fungi</taxon>
        <taxon>Dikarya</taxon>
        <taxon>Ascomycota</taxon>
        <taxon>Pezizomycotina</taxon>
        <taxon>Dothideomycetes</taxon>
        <taxon>Pleosporomycetidae</taxon>
        <taxon>Pleosporales</taxon>
        <taxon>Massarineae</taxon>
        <taxon>Trematosphaeriaceae</taxon>
        <taxon>Trematosphaeria</taxon>
    </lineage>
</organism>
<sequence length="131" mass="14897">MHIWSIPTSRSFRKPSSINTLSSFSSILLLLSYSLYQPSYHRFQTTHPSLSILSPLRQTKPRNMHLPTILLRAITLLFTTTTTLAVPIEAGQTCIGAGRPHHIHVSSAPLLTRKRRPNYLGRRQVLPVYRL</sequence>
<dbReference type="EMBL" id="ML987198">
    <property type="protein sequence ID" value="KAF2246610.1"/>
    <property type="molecule type" value="Genomic_DNA"/>
</dbReference>
<reference evidence="1" key="1">
    <citation type="journal article" date="2020" name="Stud. Mycol.">
        <title>101 Dothideomycetes genomes: a test case for predicting lifestyles and emergence of pathogens.</title>
        <authorList>
            <person name="Haridas S."/>
            <person name="Albert R."/>
            <person name="Binder M."/>
            <person name="Bloem J."/>
            <person name="Labutti K."/>
            <person name="Salamov A."/>
            <person name="Andreopoulos B."/>
            <person name="Baker S."/>
            <person name="Barry K."/>
            <person name="Bills G."/>
            <person name="Bluhm B."/>
            <person name="Cannon C."/>
            <person name="Castanera R."/>
            <person name="Culley D."/>
            <person name="Daum C."/>
            <person name="Ezra D."/>
            <person name="Gonzalez J."/>
            <person name="Henrissat B."/>
            <person name="Kuo A."/>
            <person name="Liang C."/>
            <person name="Lipzen A."/>
            <person name="Lutzoni F."/>
            <person name="Magnuson J."/>
            <person name="Mondo S."/>
            <person name="Nolan M."/>
            <person name="Ohm R."/>
            <person name="Pangilinan J."/>
            <person name="Park H.-J."/>
            <person name="Ramirez L."/>
            <person name="Alfaro M."/>
            <person name="Sun H."/>
            <person name="Tritt A."/>
            <person name="Yoshinaga Y."/>
            <person name="Zwiers L.-H."/>
            <person name="Turgeon B."/>
            <person name="Goodwin S."/>
            <person name="Spatafora J."/>
            <person name="Crous P."/>
            <person name="Grigoriev I."/>
        </authorList>
    </citation>
    <scope>NUCLEOTIDE SEQUENCE</scope>
    <source>
        <strain evidence="1">CBS 122368</strain>
    </source>
</reference>
<keyword evidence="2" id="KW-1185">Reference proteome</keyword>
<evidence type="ECO:0000313" key="2">
    <source>
        <dbReference type="Proteomes" id="UP000800094"/>
    </source>
</evidence>
<dbReference type="RefSeq" id="XP_033681614.1">
    <property type="nucleotide sequence ID" value="XM_033826486.1"/>
</dbReference>
<evidence type="ECO:0000313" key="1">
    <source>
        <dbReference type="EMBL" id="KAF2246610.1"/>
    </source>
</evidence>
<name>A0A6A6IAP8_9PLEO</name>
<proteinExistence type="predicted"/>
<dbReference type="Proteomes" id="UP000800094">
    <property type="component" value="Unassembled WGS sequence"/>
</dbReference>